<sequence>MELCRVNVDERRNVVDEEKDLAEPRASVSPVKVHAVEHAQVYDEMPVMIIKTECDGENEITTEELQEGLTQLSGHFVTDISLLVKEEHDFVTKIEHETGEATVKRELDIGPTVLQSQSALAPLVLPLSTRAFSSDLCFGTSSADGGAAAPLCTSEFSI</sequence>
<name>A0A4C1YA50_EUMVA</name>
<organism evidence="1 2">
    <name type="scientific">Eumeta variegata</name>
    <name type="common">Bagworm moth</name>
    <name type="synonym">Eumeta japonica</name>
    <dbReference type="NCBI Taxonomy" id="151549"/>
    <lineage>
        <taxon>Eukaryota</taxon>
        <taxon>Metazoa</taxon>
        <taxon>Ecdysozoa</taxon>
        <taxon>Arthropoda</taxon>
        <taxon>Hexapoda</taxon>
        <taxon>Insecta</taxon>
        <taxon>Pterygota</taxon>
        <taxon>Neoptera</taxon>
        <taxon>Endopterygota</taxon>
        <taxon>Lepidoptera</taxon>
        <taxon>Glossata</taxon>
        <taxon>Ditrysia</taxon>
        <taxon>Tineoidea</taxon>
        <taxon>Psychidae</taxon>
        <taxon>Oiketicinae</taxon>
        <taxon>Eumeta</taxon>
    </lineage>
</organism>
<reference evidence="1 2" key="1">
    <citation type="journal article" date="2019" name="Commun. Biol.">
        <title>The bagworm genome reveals a unique fibroin gene that provides high tensile strength.</title>
        <authorList>
            <person name="Kono N."/>
            <person name="Nakamura H."/>
            <person name="Ohtoshi R."/>
            <person name="Tomita M."/>
            <person name="Numata K."/>
            <person name="Arakawa K."/>
        </authorList>
    </citation>
    <scope>NUCLEOTIDE SEQUENCE [LARGE SCALE GENOMIC DNA]</scope>
</reference>
<protein>
    <submittedName>
        <fullName evidence="1">Uncharacterized protein</fullName>
    </submittedName>
</protein>
<comment type="caution">
    <text evidence="1">The sequence shown here is derived from an EMBL/GenBank/DDBJ whole genome shotgun (WGS) entry which is preliminary data.</text>
</comment>
<accession>A0A4C1YA50</accession>
<evidence type="ECO:0000313" key="2">
    <source>
        <dbReference type="Proteomes" id="UP000299102"/>
    </source>
</evidence>
<dbReference type="AlphaFoldDB" id="A0A4C1YA50"/>
<dbReference type="EMBL" id="BGZK01001104">
    <property type="protein sequence ID" value="GBP71345.1"/>
    <property type="molecule type" value="Genomic_DNA"/>
</dbReference>
<gene>
    <name evidence="1" type="ORF">EVAR_57729_1</name>
</gene>
<dbReference type="Proteomes" id="UP000299102">
    <property type="component" value="Unassembled WGS sequence"/>
</dbReference>
<evidence type="ECO:0000313" key="1">
    <source>
        <dbReference type="EMBL" id="GBP71345.1"/>
    </source>
</evidence>
<proteinExistence type="predicted"/>
<keyword evidence="2" id="KW-1185">Reference proteome</keyword>